<dbReference type="RefSeq" id="YP_003358215.1">
    <property type="nucleotide sequence ID" value="NC_013668.3"/>
</dbReference>
<keyword evidence="7" id="KW-1185">Reference proteome</keyword>
<reference evidence="4" key="4">
    <citation type="submission" date="2021-02" db="EMBL/GenBank/DDBJ databases">
        <authorList>
            <person name="Vanderplasschen A.F.C."/>
            <person name="Davison A.J."/>
        </authorList>
    </citation>
    <scope>NUCLEOTIDE SEQUENCE</scope>
    <source>
        <strain evidence="2">500138</strain>
        <strain evidence="3">DK-200249</strain>
        <strain evidence="4">DK-205223-2</strain>
        <strain evidence="5">HVA 486123</strain>
        <strain evidence="6">UK N080</strain>
    </source>
</reference>
<dbReference type="EMBL" id="MW580851">
    <property type="protein sequence ID" value="QRM16628.1"/>
    <property type="molecule type" value="Genomic_DNA"/>
</dbReference>
<sequence>MKTVVAALLFLNYVASALGYGRMFVSDGIGNQHKWVEGEKNGCSCGNTTSTPSADDFNGWGVMKKVPWPIPAGYQGFDIEGNLCRCYEQLGTWKCNLRGAQVDCHRFGLDLTGNECAKWGLGEHGWFCYHAISGRDKTLSTVKNRRRRAAGGAAAAAGDAIKQGADQMLRVIVGEQSVGQALENISPWFGSAHRYFSGDWGYTHGPLCWCGNQLNICVPKYFVENGLKSGVVDRQKGDKCPAKPRNQFALDSFPPKLDHTKIYTKMDGKLVEGDAVERKLECKFV</sequence>
<evidence type="ECO:0000313" key="6">
    <source>
        <dbReference type="EMBL" id="QRM17153.1"/>
    </source>
</evidence>
<dbReference type="EMBL" id="MW580855">
    <property type="protein sequence ID" value="QRM17153.1"/>
    <property type="molecule type" value="Genomic_DNA"/>
</dbReference>
<name>A0A1J0REI9_9VIRU</name>
<dbReference type="KEGG" id="vg:8683508"/>
<dbReference type="EMBL" id="MW580849">
    <property type="protein sequence ID" value="QRM16369.1"/>
    <property type="molecule type" value="Genomic_DNA"/>
</dbReference>
<dbReference type="EMBL" id="MW580854">
    <property type="protein sequence ID" value="QRM17022.1"/>
    <property type="molecule type" value="Genomic_DNA"/>
</dbReference>
<dbReference type="EMBL" id="FJ940765">
    <property type="protein sequence ID" value="ADA57839.1"/>
    <property type="molecule type" value="Genomic_DNA"/>
</dbReference>
<reference evidence="4" key="3">
    <citation type="journal article" date="2021" name="Microorganisms">
        <title>Genomes of Anguillid Herpesvirus 1 Strains Reveal Evolutionary Disparities and Low Genetic Diversity in the Genus Cyprinivirus.</title>
        <authorList>
            <person name="Donohoe O."/>
            <person name="Zhang H."/>
            <person name="Delrez N."/>
            <person name="Gao Y."/>
            <person name="Suarez N.M."/>
            <person name="Davison A.J."/>
            <person name="Vanderplasschen A."/>
        </authorList>
    </citation>
    <scope>NUCLEOTIDE SEQUENCE</scope>
    <source>
        <strain evidence="2">500138</strain>
        <strain evidence="3">DK-200249</strain>
        <strain evidence="4">DK-205223-2</strain>
        <strain evidence="5">HVA 486123</strain>
        <strain evidence="6">UK N080</strain>
    </source>
</reference>
<evidence type="ECO:0000313" key="5">
    <source>
        <dbReference type="EMBL" id="QRM17022.1"/>
    </source>
</evidence>
<reference evidence="1 7" key="1">
    <citation type="journal article" date="2010" name="J. Gen. Virol.">
        <title>Complete genome sequence and taxonomic position of anguillid herpesvirus 1.</title>
        <authorList>
            <person name="van Beurden S.J."/>
            <person name="Bossers A."/>
            <person name="Voorbergen-Laarman M.H."/>
            <person name="Haenen O.L."/>
            <person name="Peters S."/>
            <person name="Abma-Henkens M.H."/>
            <person name="Peeters B.P."/>
            <person name="Rottier P.J."/>
            <person name="Engelsma M.Y."/>
        </authorList>
    </citation>
    <scope>NUCLEOTIDE SEQUENCE [LARGE SCALE GENOMIC DNA]</scope>
    <source>
        <strain evidence="1">500138</strain>
        <strain evidence="7">Isolate Anguilla anguilla/Netherlands/500138/1998</strain>
    </source>
</reference>
<evidence type="ECO:0000313" key="3">
    <source>
        <dbReference type="EMBL" id="QRM16628.1"/>
    </source>
</evidence>
<organism evidence="4">
    <name type="scientific">Anguillid herpesvirus 1</name>
    <dbReference type="NCBI Taxonomy" id="150286"/>
    <lineage>
        <taxon>Viruses</taxon>
        <taxon>Duplodnaviria</taxon>
        <taxon>Heunggongvirae</taxon>
        <taxon>Peploviricota</taxon>
        <taxon>Herviviricetes</taxon>
        <taxon>Herpesvirales</taxon>
        <taxon>Alloherpesviridae</taxon>
        <taxon>Cyvirus</taxon>
        <taxon>Cyvirus anguillidallo1</taxon>
    </lineage>
</organism>
<evidence type="ECO:0000313" key="1">
    <source>
        <dbReference type="EMBL" id="ADA57839.1"/>
    </source>
</evidence>
<dbReference type="Proteomes" id="UP000011239">
    <property type="component" value="Segment"/>
</dbReference>
<evidence type="ECO:0000313" key="2">
    <source>
        <dbReference type="EMBL" id="QRM16369.1"/>
    </source>
</evidence>
<dbReference type="EMBL" id="MW580852">
    <property type="protein sequence ID" value="QRM16761.1"/>
    <property type="molecule type" value="Genomic_DNA"/>
</dbReference>
<gene>
    <name evidence="4" type="primary">ORF76</name>
    <name evidence="1" type="ORF">AngHV1_ORF76</name>
</gene>
<evidence type="ECO:0000313" key="7">
    <source>
        <dbReference type="Proteomes" id="UP000011239"/>
    </source>
</evidence>
<protein>
    <submittedName>
        <fullName evidence="4">Protein ORF76</fullName>
    </submittedName>
</protein>
<dbReference type="GeneID" id="8683508"/>
<accession>A0A1J0REI9</accession>
<reference evidence="1" key="2">
    <citation type="submission" date="2012-05" db="EMBL/GenBank/DDBJ databases">
        <authorList>
            <person name="van Beurden S.J."/>
            <person name="Gatherer D."/>
            <person name="Tuzi K."/>
            <person name="Herzyk P."/>
            <person name="Galbraith J."/>
            <person name="Peeters B.P.H."/>
            <person name="Rottier P.J.M."/>
            <person name="Engelsma M.Y."/>
            <person name="Davison A.J."/>
        </authorList>
    </citation>
    <scope>NUCLEOTIDE SEQUENCE</scope>
    <source>
        <strain evidence="1">500138</strain>
    </source>
</reference>
<accession>D2E8C7</accession>
<proteinExistence type="predicted"/>
<evidence type="ECO:0000313" key="4">
    <source>
        <dbReference type="EMBL" id="QRM16761.1"/>
    </source>
</evidence>